<dbReference type="InterPro" id="IPR050777">
    <property type="entry name" value="SET2_Histone-Lys_MeTrsfase"/>
</dbReference>
<evidence type="ECO:0000256" key="3">
    <source>
        <dbReference type="ARBA" id="ARBA00022454"/>
    </source>
</evidence>
<dbReference type="PANTHER" id="PTHR22884">
    <property type="entry name" value="SET DOMAIN PROTEINS"/>
    <property type="match status" value="1"/>
</dbReference>
<proteinExistence type="predicted"/>
<dbReference type="EnsemblMetazoa" id="PPA27330.1">
    <property type="protein sequence ID" value="PPA27330.1"/>
    <property type="gene ID" value="WBGene00116884"/>
</dbReference>
<dbReference type="InterPro" id="IPR001214">
    <property type="entry name" value="SET_dom"/>
</dbReference>
<evidence type="ECO:0000256" key="1">
    <source>
        <dbReference type="ARBA" id="ARBA00004123"/>
    </source>
</evidence>
<dbReference type="SUPFAM" id="SSF82199">
    <property type="entry name" value="SET domain"/>
    <property type="match status" value="1"/>
</dbReference>
<evidence type="ECO:0000313" key="10">
    <source>
        <dbReference type="Proteomes" id="UP000005239"/>
    </source>
</evidence>
<keyword evidence="4" id="KW-0489">Methyltransferase</keyword>
<accession>A0A8R1UGF6</accession>
<dbReference type="InterPro" id="IPR046341">
    <property type="entry name" value="SET_dom_sf"/>
</dbReference>
<evidence type="ECO:0000256" key="5">
    <source>
        <dbReference type="ARBA" id="ARBA00022679"/>
    </source>
</evidence>
<reference evidence="9" key="2">
    <citation type="submission" date="2022-06" db="UniProtKB">
        <authorList>
            <consortium name="EnsemblMetazoa"/>
        </authorList>
    </citation>
    <scope>IDENTIFICATION</scope>
    <source>
        <strain evidence="9">PS312</strain>
    </source>
</reference>
<evidence type="ECO:0000313" key="9">
    <source>
        <dbReference type="EnsemblMetazoa" id="PPA27330.1"/>
    </source>
</evidence>
<keyword evidence="7" id="KW-0539">Nucleus</keyword>
<accession>A0A2A6D0G0</accession>
<keyword evidence="10" id="KW-1185">Reference proteome</keyword>
<evidence type="ECO:0000256" key="8">
    <source>
        <dbReference type="SAM" id="MobiDB-lite"/>
    </source>
</evidence>
<gene>
    <name evidence="9" type="primary">WBGene00116884</name>
</gene>
<dbReference type="Pfam" id="PF00856">
    <property type="entry name" value="SET"/>
    <property type="match status" value="1"/>
</dbReference>
<keyword evidence="5" id="KW-0808">Transferase</keyword>
<dbReference type="GO" id="GO:0032259">
    <property type="term" value="P:methylation"/>
    <property type="evidence" value="ECO:0007669"/>
    <property type="project" value="UniProtKB-KW"/>
</dbReference>
<evidence type="ECO:0000256" key="4">
    <source>
        <dbReference type="ARBA" id="ARBA00022603"/>
    </source>
</evidence>
<feature type="compositionally biased region" description="Basic residues" evidence="8">
    <location>
        <begin position="632"/>
        <end position="650"/>
    </location>
</feature>
<dbReference type="SMART" id="SM00317">
    <property type="entry name" value="SET"/>
    <property type="match status" value="1"/>
</dbReference>
<evidence type="ECO:0000256" key="6">
    <source>
        <dbReference type="ARBA" id="ARBA00022691"/>
    </source>
</evidence>
<dbReference type="PROSITE" id="PS51215">
    <property type="entry name" value="AWS"/>
    <property type="match status" value="1"/>
</dbReference>
<keyword evidence="3" id="KW-0158">Chromosome</keyword>
<feature type="region of interest" description="Disordered" evidence="8">
    <location>
        <begin position="596"/>
        <end position="664"/>
    </location>
</feature>
<dbReference type="Proteomes" id="UP000005239">
    <property type="component" value="Unassembled WGS sequence"/>
</dbReference>
<evidence type="ECO:0000256" key="7">
    <source>
        <dbReference type="ARBA" id="ARBA00023242"/>
    </source>
</evidence>
<reference evidence="10" key="1">
    <citation type="journal article" date="2008" name="Nat. Genet.">
        <title>The Pristionchus pacificus genome provides a unique perspective on nematode lifestyle and parasitism.</title>
        <authorList>
            <person name="Dieterich C."/>
            <person name="Clifton S.W."/>
            <person name="Schuster L.N."/>
            <person name="Chinwalla A."/>
            <person name="Delehaunty K."/>
            <person name="Dinkelacker I."/>
            <person name="Fulton L."/>
            <person name="Fulton R."/>
            <person name="Godfrey J."/>
            <person name="Minx P."/>
            <person name="Mitreva M."/>
            <person name="Roeseler W."/>
            <person name="Tian H."/>
            <person name="Witte H."/>
            <person name="Yang S.P."/>
            <person name="Wilson R.K."/>
            <person name="Sommer R.J."/>
        </authorList>
    </citation>
    <scope>NUCLEOTIDE SEQUENCE [LARGE SCALE GENOMIC DNA]</scope>
    <source>
        <strain evidence="10">PS312</strain>
    </source>
</reference>
<protein>
    <submittedName>
        <fullName evidence="9">SET domain-containing protein</fullName>
    </submittedName>
</protein>
<dbReference type="GO" id="GO:0046975">
    <property type="term" value="F:histone H3K36 methyltransferase activity"/>
    <property type="evidence" value="ECO:0000318"/>
    <property type="project" value="GO_Central"/>
</dbReference>
<dbReference type="InterPro" id="IPR006560">
    <property type="entry name" value="AWS_dom"/>
</dbReference>
<dbReference type="AlphaFoldDB" id="A0A2A6D0G0"/>
<comment type="subcellular location">
    <subcellularLocation>
        <location evidence="2">Chromosome</location>
    </subcellularLocation>
    <subcellularLocation>
        <location evidence="1">Nucleus</location>
    </subcellularLocation>
</comment>
<sequence length="664" mass="76768">MIEPKHDDMDSNKLTHFVPERRHNHLDYCFMCPDTEGPRKMDTVLRAVKNDINVESEKEKEDDEVEGRTKCGKYIRCSFPKCNQWMHEKCADDFICGEYSPKQAQLLFNLNGPVCTAHFCWHCYDERHKNASRFDELIDCIWCMRSFHEQCIPAGTKLLPNYGKKKAFVCHIHCIFTPSITSEMRLKHCSDCELDFQEDQVGGSKKGKRIDKGEEKIECRKCANVFHRKCAFQRVVGIGCDIYKNDLCSYCVTGLTIVPNQHVIAYCETSRKRYPKGYYPATAISCKDVPSDVNLGRNFGMTGYICVRWMWGSSKKPFFHLVHKSQVHRITTNCHKSFADSDFKNELKKLKIKYTAPTHPLNHVEMMKTVTIVTENVFVKGITKQSIRERVEIRDCFCVADKVTGIKCDTSRCFNRQSHSECPKSCGENCQNRALQQKREIKCEVREAADGKGYGLFAIRDIEPEEFIGEYCGEVIDLVEWKRRERRQTGIRSEDEFTYFMGLTDKYKVDARFIGSIARYANHSCEPNSEVEGIDVPVSIHSGEEATYEPHLGIFAKEKIKAGAEITFDYMLKKSQGLAVDFCYCRAEKCKMKIGEKSRNDDSDDEKFDENLYVSDDEEDEERKDEKENKKKDSKKLKKEKNGKMVHKRQSSMGGSNDKIKKKK</sequence>
<keyword evidence="6" id="KW-0949">S-adenosyl-L-methionine</keyword>
<name>A0A2A6D0G0_PRIPA</name>
<organism evidence="9 10">
    <name type="scientific">Pristionchus pacificus</name>
    <name type="common">Parasitic nematode worm</name>
    <dbReference type="NCBI Taxonomy" id="54126"/>
    <lineage>
        <taxon>Eukaryota</taxon>
        <taxon>Metazoa</taxon>
        <taxon>Ecdysozoa</taxon>
        <taxon>Nematoda</taxon>
        <taxon>Chromadorea</taxon>
        <taxon>Rhabditida</taxon>
        <taxon>Rhabditina</taxon>
        <taxon>Diplogasteromorpha</taxon>
        <taxon>Diplogasteroidea</taxon>
        <taxon>Neodiplogasteridae</taxon>
        <taxon>Pristionchus</taxon>
    </lineage>
</organism>
<dbReference type="GO" id="GO:0000785">
    <property type="term" value="C:chromatin"/>
    <property type="evidence" value="ECO:0000318"/>
    <property type="project" value="GO_Central"/>
</dbReference>
<dbReference type="GO" id="GO:0006355">
    <property type="term" value="P:regulation of DNA-templated transcription"/>
    <property type="evidence" value="ECO:0000318"/>
    <property type="project" value="GO_Central"/>
</dbReference>
<dbReference type="CDD" id="cd15566">
    <property type="entry name" value="PHD3_NSD"/>
    <property type="match status" value="1"/>
</dbReference>
<dbReference type="PROSITE" id="PS50280">
    <property type="entry name" value="SET"/>
    <property type="match status" value="1"/>
</dbReference>
<dbReference type="Gene3D" id="2.170.270.10">
    <property type="entry name" value="SET domain"/>
    <property type="match status" value="1"/>
</dbReference>
<dbReference type="GO" id="GO:0005634">
    <property type="term" value="C:nucleus"/>
    <property type="evidence" value="ECO:0000318"/>
    <property type="project" value="GO_Central"/>
</dbReference>
<evidence type="ECO:0000256" key="2">
    <source>
        <dbReference type="ARBA" id="ARBA00004286"/>
    </source>
</evidence>
<dbReference type="OrthoDB" id="422362at2759"/>